<feature type="transmembrane region" description="Helical" evidence="1">
    <location>
        <begin position="210"/>
        <end position="234"/>
    </location>
</feature>
<dbReference type="SUPFAM" id="SSF158560">
    <property type="entry name" value="BH3980-like"/>
    <property type="match status" value="1"/>
</dbReference>
<keyword evidence="1" id="KW-1133">Transmembrane helix</keyword>
<feature type="transmembrane region" description="Helical" evidence="1">
    <location>
        <begin position="117"/>
        <end position="136"/>
    </location>
</feature>
<feature type="transmembrane region" description="Helical" evidence="1">
    <location>
        <begin position="246"/>
        <end position="269"/>
    </location>
</feature>
<protein>
    <submittedName>
        <fullName evidence="2">Uncharacterized protein</fullName>
    </submittedName>
</protein>
<feature type="transmembrane region" description="Helical" evidence="1">
    <location>
        <begin position="91"/>
        <end position="111"/>
    </location>
</feature>
<keyword evidence="1" id="KW-0472">Membrane</keyword>
<name>A0A0R1R454_9LACO</name>
<comment type="caution">
    <text evidence="2">The sequence shown here is derived from an EMBL/GenBank/DDBJ whole genome shotgun (WGS) entry which is preliminary data.</text>
</comment>
<keyword evidence="3" id="KW-1185">Reference proteome</keyword>
<dbReference type="EMBL" id="AZEU01000045">
    <property type="protein sequence ID" value="KRL52141.1"/>
    <property type="molecule type" value="Genomic_DNA"/>
</dbReference>
<dbReference type="AlphaFoldDB" id="A0A0R1R454"/>
<evidence type="ECO:0000313" key="3">
    <source>
        <dbReference type="Proteomes" id="UP000051790"/>
    </source>
</evidence>
<keyword evidence="1" id="KW-0812">Transmembrane</keyword>
<accession>A0A0R1R454</accession>
<evidence type="ECO:0000256" key="1">
    <source>
        <dbReference type="SAM" id="Phobius"/>
    </source>
</evidence>
<reference evidence="2 3" key="1">
    <citation type="journal article" date="2015" name="Genome Announc.">
        <title>Expanding the biotechnology potential of lactobacilli through comparative genomics of 213 strains and associated genera.</title>
        <authorList>
            <person name="Sun Z."/>
            <person name="Harris H.M."/>
            <person name="McCann A."/>
            <person name="Guo C."/>
            <person name="Argimon S."/>
            <person name="Zhang W."/>
            <person name="Yang X."/>
            <person name="Jeffery I.B."/>
            <person name="Cooney J.C."/>
            <person name="Kagawa T.F."/>
            <person name="Liu W."/>
            <person name="Song Y."/>
            <person name="Salvetti E."/>
            <person name="Wrobel A."/>
            <person name="Rasinkangas P."/>
            <person name="Parkhill J."/>
            <person name="Rea M.C."/>
            <person name="O'Sullivan O."/>
            <person name="Ritari J."/>
            <person name="Douillard F.P."/>
            <person name="Paul Ross R."/>
            <person name="Yang R."/>
            <person name="Briner A.E."/>
            <person name="Felis G.E."/>
            <person name="de Vos W.M."/>
            <person name="Barrangou R."/>
            <person name="Klaenhammer T.R."/>
            <person name="Caufield P.W."/>
            <person name="Cui Y."/>
            <person name="Zhang H."/>
            <person name="O'Toole P.W."/>
        </authorList>
    </citation>
    <scope>NUCLEOTIDE SEQUENCE [LARGE SCALE GENOMIC DNA]</scope>
    <source>
        <strain evidence="2 3">DSM 13343</strain>
    </source>
</reference>
<sequence>MGWLTCSCNLRQLLNKQNAEFYGNIVVYLHMRGKLKNNIQIETDLLDLLNDLLDAQASGQSAADYFGTAPAGVAKEMLRALPNDWHKIRRVTLTGAIGYAVLLCLPSLIIPSEPVDVGKLLIGLIGIGIFILAFSWGLSKIAFAKHQWLISGLIIILCGGAGALIPTTFVSLSTPFKLTLSTPVAITIIVFCLIAAGFQFNSDRKKFRFFPIALTFFSVEIVFGLLGILVRVPFTATWLKQNDHVIWFLVGGVLLLMIIPFSLMGWQFIQGIKANRNRQI</sequence>
<organism evidence="2 3">
    <name type="scientific">Lacticaseibacillus manihotivorans DSM 13343 = JCM 12514</name>
    <dbReference type="NCBI Taxonomy" id="1423769"/>
    <lineage>
        <taxon>Bacteria</taxon>
        <taxon>Bacillati</taxon>
        <taxon>Bacillota</taxon>
        <taxon>Bacilli</taxon>
        <taxon>Lactobacillales</taxon>
        <taxon>Lactobacillaceae</taxon>
        <taxon>Lacticaseibacillus</taxon>
    </lineage>
</organism>
<proteinExistence type="predicted"/>
<dbReference type="Proteomes" id="UP000051790">
    <property type="component" value="Unassembled WGS sequence"/>
</dbReference>
<feature type="transmembrane region" description="Helical" evidence="1">
    <location>
        <begin position="178"/>
        <end position="198"/>
    </location>
</feature>
<evidence type="ECO:0000313" key="2">
    <source>
        <dbReference type="EMBL" id="KRL52141.1"/>
    </source>
</evidence>
<gene>
    <name evidence="2" type="ORF">FD01_GL002728</name>
</gene>
<dbReference type="PATRIC" id="fig|1423769.4.peg.2939"/>
<feature type="transmembrane region" description="Helical" evidence="1">
    <location>
        <begin position="148"/>
        <end position="172"/>
    </location>
</feature>